<dbReference type="GO" id="GO:0010038">
    <property type="term" value="P:response to metal ion"/>
    <property type="evidence" value="ECO:0007669"/>
    <property type="project" value="InterPro"/>
</dbReference>
<dbReference type="AlphaFoldDB" id="A0A2W4W145"/>
<dbReference type="PANTHER" id="PTHR23419">
    <property type="entry name" value="DIVALENT CATION TOLERANCE CUTA-RELATED"/>
    <property type="match status" value="1"/>
</dbReference>
<name>A0A2W4W145_9CYAN</name>
<organism evidence="2 3">
    <name type="scientific">Leptolyngbya foveolarum</name>
    <dbReference type="NCBI Taxonomy" id="47253"/>
    <lineage>
        <taxon>Bacteria</taxon>
        <taxon>Bacillati</taxon>
        <taxon>Cyanobacteriota</taxon>
        <taxon>Cyanophyceae</taxon>
        <taxon>Leptolyngbyales</taxon>
        <taxon>Leptolyngbyaceae</taxon>
        <taxon>Leptolyngbya group</taxon>
        <taxon>Leptolyngbya</taxon>
    </lineage>
</organism>
<accession>A0A2W4W145</accession>
<proteinExistence type="inferred from homology"/>
<dbReference type="Proteomes" id="UP000249354">
    <property type="component" value="Unassembled WGS sequence"/>
</dbReference>
<dbReference type="InterPro" id="IPR004323">
    <property type="entry name" value="Ion_tolerance_CutA"/>
</dbReference>
<dbReference type="InterPro" id="IPR015867">
    <property type="entry name" value="N-reg_PII/ATP_PRibTrfase_C"/>
</dbReference>
<evidence type="ECO:0000313" key="2">
    <source>
        <dbReference type="EMBL" id="PZO15785.1"/>
    </source>
</evidence>
<reference evidence="3" key="1">
    <citation type="submission" date="2018-04" db="EMBL/GenBank/DDBJ databases">
        <authorList>
            <person name="Cornet L."/>
        </authorList>
    </citation>
    <scope>NUCLEOTIDE SEQUENCE [LARGE SCALE GENOMIC DNA]</scope>
</reference>
<dbReference type="EMBL" id="QBMC01000087">
    <property type="protein sequence ID" value="PZO15785.1"/>
    <property type="molecule type" value="Genomic_DNA"/>
</dbReference>
<gene>
    <name evidence="2" type="ORF">DCF25_13090</name>
</gene>
<dbReference type="GO" id="GO:0005507">
    <property type="term" value="F:copper ion binding"/>
    <property type="evidence" value="ECO:0007669"/>
    <property type="project" value="TreeGrafter"/>
</dbReference>
<sequence length="110" mass="12239">MDNPEWVAILTTASSEAEAEKLATALVDSRLAACITITPIRSIYRWQGELCKEAEWQLTIKTRLDAFGAIAQKIKALHSYEVPELIALPLIAGSPDYLNWIDQQLQLSPT</sequence>
<reference evidence="2 3" key="2">
    <citation type="submission" date="2018-06" db="EMBL/GenBank/DDBJ databases">
        <title>Metagenomic assembly of (sub)arctic Cyanobacteria and their associated microbiome from non-axenic cultures.</title>
        <authorList>
            <person name="Baurain D."/>
        </authorList>
    </citation>
    <scope>NUCLEOTIDE SEQUENCE [LARGE SCALE GENOMIC DNA]</scope>
    <source>
        <strain evidence="2">ULC129bin1</strain>
    </source>
</reference>
<evidence type="ECO:0000313" key="3">
    <source>
        <dbReference type="Proteomes" id="UP000249354"/>
    </source>
</evidence>
<protein>
    <submittedName>
        <fullName evidence="2">Divalent-cation tolerance protein CutA</fullName>
    </submittedName>
</protein>
<dbReference type="InterPro" id="IPR011322">
    <property type="entry name" value="N-reg_PII-like_a/b"/>
</dbReference>
<dbReference type="PANTHER" id="PTHR23419:SF8">
    <property type="entry name" value="FI09726P"/>
    <property type="match status" value="1"/>
</dbReference>
<dbReference type="Gene3D" id="3.30.70.120">
    <property type="match status" value="1"/>
</dbReference>
<comment type="similarity">
    <text evidence="1">Belongs to the CutA family.</text>
</comment>
<dbReference type="SUPFAM" id="SSF54913">
    <property type="entry name" value="GlnB-like"/>
    <property type="match status" value="1"/>
</dbReference>
<dbReference type="Pfam" id="PF03091">
    <property type="entry name" value="CutA1"/>
    <property type="match status" value="1"/>
</dbReference>
<evidence type="ECO:0000256" key="1">
    <source>
        <dbReference type="ARBA" id="ARBA00010169"/>
    </source>
</evidence>
<comment type="caution">
    <text evidence="2">The sequence shown here is derived from an EMBL/GenBank/DDBJ whole genome shotgun (WGS) entry which is preliminary data.</text>
</comment>